<organism evidence="25 26">
    <name type="scientific">Sus scrofa</name>
    <name type="common">Pig</name>
    <dbReference type="NCBI Taxonomy" id="9823"/>
    <lineage>
        <taxon>Eukaryota</taxon>
        <taxon>Metazoa</taxon>
        <taxon>Chordata</taxon>
        <taxon>Craniata</taxon>
        <taxon>Vertebrata</taxon>
        <taxon>Euteleostomi</taxon>
        <taxon>Mammalia</taxon>
        <taxon>Eutheria</taxon>
        <taxon>Laurasiatheria</taxon>
        <taxon>Artiodactyla</taxon>
        <taxon>Suina</taxon>
        <taxon>Suidae</taxon>
        <taxon>Sus</taxon>
    </lineage>
</organism>
<evidence type="ECO:0000256" key="5">
    <source>
        <dbReference type="ARBA" id="ARBA00022525"/>
    </source>
</evidence>
<evidence type="ECO:0000256" key="7">
    <source>
        <dbReference type="ARBA" id="ARBA00022801"/>
    </source>
</evidence>
<evidence type="ECO:0000256" key="6">
    <source>
        <dbReference type="ARBA" id="ARBA00022723"/>
    </source>
</evidence>
<comment type="catalytic activity">
    <reaction evidence="17">
        <text>1-hexadecanoyl-2-(9Z,12Z-octadecadienoyl)-sn-glycero-3-phosphoethanolamine + H2O = 1-hexadecanoyl-sn-glycero-3-phosphoethanolamine + (9Z,12Z)-octadecadienoate + H(+)</text>
        <dbReference type="Rhea" id="RHEA:40815"/>
        <dbReference type="ChEBI" id="CHEBI:15377"/>
        <dbReference type="ChEBI" id="CHEBI:15378"/>
        <dbReference type="ChEBI" id="CHEBI:30245"/>
        <dbReference type="ChEBI" id="CHEBI:73004"/>
        <dbReference type="ChEBI" id="CHEBI:73008"/>
    </reaction>
    <physiologicalReaction direction="left-to-right" evidence="17">
        <dbReference type="Rhea" id="RHEA:40816"/>
    </physiologicalReaction>
</comment>
<feature type="binding site" evidence="18">
    <location>
        <position position="54"/>
    </location>
    <ligand>
        <name>Ca(2+)</name>
        <dbReference type="ChEBI" id="CHEBI:29108"/>
    </ligand>
</feature>
<evidence type="ECO:0000256" key="15">
    <source>
        <dbReference type="ARBA" id="ARBA00048373"/>
    </source>
</evidence>
<evidence type="ECO:0000256" key="20">
    <source>
        <dbReference type="RuleBase" id="RU003654"/>
    </source>
</evidence>
<evidence type="ECO:0000256" key="18">
    <source>
        <dbReference type="PIRSR" id="PIRSR601211-2"/>
    </source>
</evidence>
<dbReference type="SUPFAM" id="SSF48619">
    <property type="entry name" value="Phospholipase A2, PLA2"/>
    <property type="match status" value="1"/>
</dbReference>
<dbReference type="Gene3D" id="1.20.90.10">
    <property type="entry name" value="Phospholipase A2 domain"/>
    <property type="match status" value="1"/>
</dbReference>
<proteinExistence type="inferred from homology"/>
<evidence type="ECO:0000256" key="10">
    <source>
        <dbReference type="ARBA" id="ARBA00023157"/>
    </source>
</evidence>
<dbReference type="AlphaFoldDB" id="A0A4X1T816"/>
<comment type="catalytic activity">
    <reaction evidence="11">
        <text>N,1-dihexadecanoyl-2-(9Z,12Z-octadecadienoyl)-sn-glycero-3-phosphoethanolamine + H2O = N,1-dihexadecanoyl-sn-glycero-3-phosphoethanolamine + (9Z,12Z)-octadecadienoate + H(+)</text>
        <dbReference type="Rhea" id="RHEA:56424"/>
        <dbReference type="ChEBI" id="CHEBI:15377"/>
        <dbReference type="ChEBI" id="CHEBI:15378"/>
        <dbReference type="ChEBI" id="CHEBI:30245"/>
        <dbReference type="ChEBI" id="CHEBI:85334"/>
        <dbReference type="ChEBI" id="CHEBI:85335"/>
    </reaction>
    <physiologicalReaction direction="left-to-right" evidence="11">
        <dbReference type="Rhea" id="RHEA:56425"/>
    </physiologicalReaction>
</comment>
<evidence type="ECO:0000256" key="11">
    <source>
        <dbReference type="ARBA" id="ARBA00047535"/>
    </source>
</evidence>
<feature type="binding site" evidence="18">
    <location>
        <position position="71"/>
    </location>
    <ligand>
        <name>Ca(2+)</name>
        <dbReference type="ChEBI" id="CHEBI:29108"/>
    </ligand>
</feature>
<evidence type="ECO:0000256" key="8">
    <source>
        <dbReference type="ARBA" id="ARBA00022837"/>
    </source>
</evidence>
<reference evidence="25 26" key="1">
    <citation type="submission" date="2017-08" db="EMBL/GenBank/DDBJ databases">
        <title>USMARCv1.0.</title>
        <authorList>
            <person name="Hannum G.I."/>
            <person name="Koren S."/>
            <person name="Schroeder S.G."/>
            <person name="Chin S.C."/>
            <person name="Nonneman D.J."/>
            <person name="Becker S.A."/>
            <person name="Rosen B.D."/>
            <person name="Bickhart D.M."/>
            <person name="Putnam N.H."/>
            <person name="Green R.E."/>
            <person name="Tuggle C.K."/>
            <person name="Liu H."/>
            <person name="Rohrer G.A."/>
            <person name="Warr A."/>
            <person name="Hall R."/>
            <person name="Kim K."/>
            <person name="Hume D.A."/>
            <person name="Talbot R."/>
            <person name="Chow W."/>
            <person name="Howe K."/>
            <person name="Schwartz A.S."/>
            <person name="Watson M."/>
            <person name="Archibald A.L."/>
            <person name="Phillippy A.M."/>
            <person name="Smith T.P.L."/>
        </authorList>
    </citation>
    <scope>NUCLEOTIDE SEQUENCE [LARGE SCALE GENOMIC DNA]</scope>
</reference>
<comment type="catalytic activity">
    <reaction evidence="12">
        <text>1-hexadecanoyl-2-(9Z-octadecenoyl)-sn-glycero-3-phospho-(1'-sn-glycerol) + H2O = 1-hexadecanoyl-sn-glycero-3-phospho-(1'-sn-glycerol) + (9Z)-octadecenoate + H(+)</text>
        <dbReference type="Rhea" id="RHEA:40919"/>
        <dbReference type="ChEBI" id="CHEBI:15377"/>
        <dbReference type="ChEBI" id="CHEBI:15378"/>
        <dbReference type="ChEBI" id="CHEBI:30823"/>
        <dbReference type="ChEBI" id="CHEBI:72841"/>
        <dbReference type="ChEBI" id="CHEBI:75158"/>
    </reaction>
    <physiologicalReaction direction="left-to-right" evidence="12">
        <dbReference type="Rhea" id="RHEA:40920"/>
    </physiologicalReaction>
</comment>
<comment type="catalytic activity">
    <reaction evidence="1 21">
        <text>a 1,2-diacyl-sn-glycero-3-phosphocholine + H2O = a 1-acyl-sn-glycero-3-phosphocholine + a fatty acid + H(+)</text>
        <dbReference type="Rhea" id="RHEA:15801"/>
        <dbReference type="ChEBI" id="CHEBI:15377"/>
        <dbReference type="ChEBI" id="CHEBI:15378"/>
        <dbReference type="ChEBI" id="CHEBI:28868"/>
        <dbReference type="ChEBI" id="CHEBI:57643"/>
        <dbReference type="ChEBI" id="CHEBI:58168"/>
        <dbReference type="EC" id="3.1.1.4"/>
    </reaction>
</comment>
<feature type="disulfide bond" evidence="19">
    <location>
        <begin position="51"/>
        <end position="67"/>
    </location>
</feature>
<dbReference type="GO" id="GO:0016042">
    <property type="term" value="P:lipid catabolic process"/>
    <property type="evidence" value="ECO:0007669"/>
    <property type="project" value="InterPro"/>
</dbReference>
<evidence type="ECO:0000256" key="3">
    <source>
        <dbReference type="ARBA" id="ARBA00007056"/>
    </source>
</evidence>
<dbReference type="Pfam" id="PF00068">
    <property type="entry name" value="Phospholip_A2_1"/>
    <property type="match status" value="1"/>
</dbReference>
<feature type="region of interest" description="Disordered" evidence="22">
    <location>
        <begin position="131"/>
        <end position="161"/>
    </location>
</feature>
<protein>
    <recommendedName>
        <fullName evidence="4 21">Phospholipase A2</fullName>
        <ecNumber evidence="4 21">3.1.1.4</ecNumber>
    </recommendedName>
</protein>
<dbReference type="InterPro" id="IPR016090">
    <property type="entry name" value="PLA2-like_dom"/>
</dbReference>
<comment type="catalytic activity">
    <reaction evidence="15">
        <text>1-hexadecanoyl-2-(5Z,8Z,11Z,14Z-eicosatetraenoyl)-sn-glycero-3-phosphocholine + H2O = 1-hexadecanoyl-sn-glycero-3-phosphocholine + (5Z,8Z,11Z,14Z)-eicosatetraenoate + H(+)</text>
        <dbReference type="Rhea" id="RHEA:40427"/>
        <dbReference type="ChEBI" id="CHEBI:15377"/>
        <dbReference type="ChEBI" id="CHEBI:15378"/>
        <dbReference type="ChEBI" id="CHEBI:32395"/>
        <dbReference type="ChEBI" id="CHEBI:72998"/>
        <dbReference type="ChEBI" id="CHEBI:73003"/>
    </reaction>
    <physiologicalReaction direction="left-to-right" evidence="15">
        <dbReference type="Rhea" id="RHEA:40428"/>
    </physiologicalReaction>
</comment>
<sequence length="161" mass="17778">MKFLVLAVLLTVGAAQEGISSRALWQFRSMIKCTIPGSDPLLDFNNYGCYCGLGGSGTPVDELDRCCETHDNCYRDAKNLDSCKFLVDNPYTKATPTHVLTLRSPATAKTMLVRPSSVTVTEMLPFASQRPHTTRSTRTWTPRSTVRAKYHPSKMSSLSAL</sequence>
<evidence type="ECO:0000259" key="24">
    <source>
        <dbReference type="SMART" id="SM00085"/>
    </source>
</evidence>
<evidence type="ECO:0000256" key="4">
    <source>
        <dbReference type="ARBA" id="ARBA00013278"/>
    </source>
</evidence>
<feature type="signal peptide" evidence="23">
    <location>
        <begin position="1"/>
        <end position="15"/>
    </location>
</feature>
<dbReference type="EC" id="3.1.1.4" evidence="4 21"/>
<keyword evidence="7 21" id="KW-0378">Hydrolase</keyword>
<evidence type="ECO:0000256" key="12">
    <source>
        <dbReference type="ARBA" id="ARBA00048015"/>
    </source>
</evidence>
<feature type="domain" description="Phospholipase A2-like central" evidence="24">
    <location>
        <begin position="23"/>
        <end position="101"/>
    </location>
</feature>
<evidence type="ECO:0000256" key="23">
    <source>
        <dbReference type="SAM" id="SignalP"/>
    </source>
</evidence>
<evidence type="ECO:0000313" key="26">
    <source>
        <dbReference type="Proteomes" id="UP000314985"/>
    </source>
</evidence>
<keyword evidence="5 21" id="KW-0964">Secreted</keyword>
<feature type="binding site" evidence="18">
    <location>
        <position position="52"/>
    </location>
    <ligand>
        <name>Ca(2+)</name>
        <dbReference type="ChEBI" id="CHEBI:29108"/>
    </ligand>
</feature>
<comment type="similarity">
    <text evidence="3 20">Belongs to the phospholipase A2 family.</text>
</comment>
<accession>A0A4X1T816</accession>
<dbReference type="InterPro" id="IPR033113">
    <property type="entry name" value="PLA2_histidine"/>
</dbReference>
<dbReference type="FunFam" id="1.20.90.10:FF:000011">
    <property type="entry name" value="Phospholipase A(2)"/>
    <property type="match status" value="1"/>
</dbReference>
<evidence type="ECO:0000256" key="2">
    <source>
        <dbReference type="ARBA" id="ARBA00004613"/>
    </source>
</evidence>
<dbReference type="GO" id="GO:0005102">
    <property type="term" value="F:signaling receptor binding"/>
    <property type="evidence" value="ECO:0007669"/>
    <property type="project" value="UniProtKB-ARBA"/>
</dbReference>
<dbReference type="InterPro" id="IPR001211">
    <property type="entry name" value="PLA2"/>
</dbReference>
<reference evidence="25" key="2">
    <citation type="submission" date="2025-08" db="UniProtKB">
        <authorList>
            <consortium name="Ensembl"/>
        </authorList>
    </citation>
    <scope>IDENTIFICATION</scope>
</reference>
<dbReference type="GO" id="GO:0004623">
    <property type="term" value="F:phospholipase A2 activity"/>
    <property type="evidence" value="ECO:0007669"/>
    <property type="project" value="UniProtKB-EC"/>
</dbReference>
<keyword evidence="9 21" id="KW-0443">Lipid metabolism</keyword>
<dbReference type="InterPro" id="IPR036444">
    <property type="entry name" value="PLipase_A2_dom_sf"/>
</dbReference>
<evidence type="ECO:0000256" key="19">
    <source>
        <dbReference type="PIRSR" id="PIRSR601211-3"/>
    </source>
</evidence>
<dbReference type="GO" id="GO:0050482">
    <property type="term" value="P:arachidonate secretion"/>
    <property type="evidence" value="ECO:0007669"/>
    <property type="project" value="InterPro"/>
</dbReference>
<comment type="subcellular location">
    <subcellularLocation>
        <location evidence="2 21">Secreted</location>
    </subcellularLocation>
</comment>
<evidence type="ECO:0000313" key="25">
    <source>
        <dbReference type="Ensembl" id="ENSSSCP00070011124.1"/>
    </source>
</evidence>
<evidence type="ECO:0000256" key="14">
    <source>
        <dbReference type="ARBA" id="ARBA00048227"/>
    </source>
</evidence>
<dbReference type="PANTHER" id="PTHR11716:SF94">
    <property type="entry name" value="PHOSPHOLIPASE A2"/>
    <property type="match status" value="1"/>
</dbReference>
<evidence type="ECO:0000256" key="16">
    <source>
        <dbReference type="ARBA" id="ARBA00048699"/>
    </source>
</evidence>
<dbReference type="PANTHER" id="PTHR11716">
    <property type="entry name" value="PHOSPHOLIPASE A2 FAMILY MEMBER"/>
    <property type="match status" value="1"/>
</dbReference>
<feature type="compositionally biased region" description="Low complexity" evidence="22">
    <location>
        <begin position="131"/>
        <end position="145"/>
    </location>
</feature>
<comment type="catalytic activity">
    <reaction evidence="14">
        <text>1,2-dihexadecanoyl-sn-glycero-3-phosphocholine + H2O = 1-hexadecanoyl-sn-glycero-3-phosphocholine + hexadecanoate + H(+)</text>
        <dbReference type="Rhea" id="RHEA:41223"/>
        <dbReference type="ChEBI" id="CHEBI:7896"/>
        <dbReference type="ChEBI" id="CHEBI:15377"/>
        <dbReference type="ChEBI" id="CHEBI:15378"/>
        <dbReference type="ChEBI" id="CHEBI:72998"/>
        <dbReference type="ChEBI" id="CHEBI:72999"/>
    </reaction>
    <physiologicalReaction direction="left-to-right" evidence="14">
        <dbReference type="Rhea" id="RHEA:41224"/>
    </physiologicalReaction>
</comment>
<keyword evidence="10 19" id="KW-1015">Disulfide bond</keyword>
<dbReference type="Proteomes" id="UP000314985">
    <property type="component" value="Chromosome 14"/>
</dbReference>
<evidence type="ECO:0000256" key="13">
    <source>
        <dbReference type="ARBA" id="ARBA00048221"/>
    </source>
</evidence>
<comment type="cofactor">
    <cofactor evidence="18">
        <name>Ca(2+)</name>
        <dbReference type="ChEBI" id="CHEBI:29108"/>
    </cofactor>
    <text evidence="18">Binds 1 Ca(2+) ion per subunit.</text>
</comment>
<keyword evidence="23" id="KW-0732">Signal</keyword>
<feature type="chain" id="PRO_5021367801" description="Phospholipase A2" evidence="23">
    <location>
        <begin position="16"/>
        <end position="161"/>
    </location>
</feature>
<dbReference type="PRINTS" id="PR00389">
    <property type="entry name" value="PHPHLIPASEA2"/>
</dbReference>
<evidence type="ECO:0000256" key="17">
    <source>
        <dbReference type="ARBA" id="ARBA00049039"/>
    </source>
</evidence>
<dbReference type="GO" id="GO:0006644">
    <property type="term" value="P:phospholipid metabolic process"/>
    <property type="evidence" value="ECO:0007669"/>
    <property type="project" value="InterPro"/>
</dbReference>
<keyword evidence="8 18" id="KW-0106">Calcium</keyword>
<keyword evidence="6 18" id="KW-0479">Metal-binding</keyword>
<dbReference type="SMART" id="SM00085">
    <property type="entry name" value="PA2c"/>
    <property type="match status" value="1"/>
</dbReference>
<evidence type="ECO:0000256" key="9">
    <source>
        <dbReference type="ARBA" id="ARBA00023098"/>
    </source>
</evidence>
<evidence type="ECO:0000256" key="21">
    <source>
        <dbReference type="RuleBase" id="RU361236"/>
    </source>
</evidence>
<evidence type="ECO:0000256" key="22">
    <source>
        <dbReference type="SAM" id="MobiDB-lite"/>
    </source>
</evidence>
<dbReference type="CDD" id="cd00125">
    <property type="entry name" value="PLA2c"/>
    <property type="match status" value="1"/>
</dbReference>
<dbReference type="GO" id="GO:0005576">
    <property type="term" value="C:extracellular region"/>
    <property type="evidence" value="ECO:0007669"/>
    <property type="project" value="UniProtKB-SubCell"/>
</dbReference>
<dbReference type="PROSITE" id="PS00118">
    <property type="entry name" value="PA2_HIS"/>
    <property type="match status" value="1"/>
</dbReference>
<name>A0A4X1T816_PIG</name>
<comment type="catalytic activity">
    <reaction evidence="16">
        <text>1-hexadecanoyl-2-(9Z-octadecenoyl)-sn-glycero-3-phosphocholine + H2O = 1-hexadecanoyl-sn-glycero-3-phosphocholine + (9Z)-octadecenoate + H(+)</text>
        <dbReference type="Rhea" id="RHEA:38779"/>
        <dbReference type="ChEBI" id="CHEBI:15377"/>
        <dbReference type="ChEBI" id="CHEBI:15378"/>
        <dbReference type="ChEBI" id="CHEBI:30823"/>
        <dbReference type="ChEBI" id="CHEBI:72998"/>
        <dbReference type="ChEBI" id="CHEBI:73001"/>
    </reaction>
    <physiologicalReaction direction="left-to-right" evidence="16">
        <dbReference type="Rhea" id="RHEA:38780"/>
    </physiologicalReaction>
</comment>
<feature type="binding site" evidence="18">
    <location>
        <position position="50"/>
    </location>
    <ligand>
        <name>Ca(2+)</name>
        <dbReference type="ChEBI" id="CHEBI:29108"/>
    </ligand>
</feature>
<dbReference type="Ensembl" id="ENSSSCT00070013493.1">
    <property type="protein sequence ID" value="ENSSSCP00070011124.1"/>
    <property type="gene ID" value="ENSSSCG00070007034.1"/>
</dbReference>
<dbReference type="GO" id="GO:0005509">
    <property type="term" value="F:calcium ion binding"/>
    <property type="evidence" value="ECO:0007669"/>
    <property type="project" value="InterPro"/>
</dbReference>
<evidence type="ECO:0000256" key="1">
    <source>
        <dbReference type="ARBA" id="ARBA00001604"/>
    </source>
</evidence>
<comment type="catalytic activity">
    <reaction evidence="13">
        <text>N-hexadecanoyl-1,2-di-(9Z-octadecenoyl)-sn-glycero-3-phosphoethanolamine + H2O = N-hexadecanoyl-1-(9Z-octadecenoyl)-sn-glycero-3-phosphoethanolamine + (9Z)-octadecenoate + H(+)</text>
        <dbReference type="Rhea" id="RHEA:45424"/>
        <dbReference type="ChEBI" id="CHEBI:15377"/>
        <dbReference type="ChEBI" id="CHEBI:15378"/>
        <dbReference type="ChEBI" id="CHEBI:30823"/>
        <dbReference type="ChEBI" id="CHEBI:78097"/>
        <dbReference type="ChEBI" id="CHEBI:85217"/>
    </reaction>
    <physiologicalReaction direction="left-to-right" evidence="13">
        <dbReference type="Rhea" id="RHEA:45425"/>
    </physiologicalReaction>
</comment>